<accession>D2UYB7</accession>
<dbReference type="InParanoid" id="D2UYB7"/>
<reference evidence="2 3" key="1">
    <citation type="journal article" date="2010" name="Cell">
        <title>The genome of Naegleria gruberi illuminates early eukaryotic versatility.</title>
        <authorList>
            <person name="Fritz-Laylin L.K."/>
            <person name="Prochnik S.E."/>
            <person name="Ginger M.L."/>
            <person name="Dacks J.B."/>
            <person name="Carpenter M.L."/>
            <person name="Field M.C."/>
            <person name="Kuo A."/>
            <person name="Paredez A."/>
            <person name="Chapman J."/>
            <person name="Pham J."/>
            <person name="Shu S."/>
            <person name="Neupane R."/>
            <person name="Cipriano M."/>
            <person name="Mancuso J."/>
            <person name="Tu H."/>
            <person name="Salamov A."/>
            <person name="Lindquist E."/>
            <person name="Shapiro H."/>
            <person name="Lucas S."/>
            <person name="Grigoriev I.V."/>
            <person name="Cande W.Z."/>
            <person name="Fulton C."/>
            <person name="Rokhsar D.S."/>
            <person name="Dawson S.C."/>
        </authorList>
    </citation>
    <scope>NUCLEOTIDE SEQUENCE [LARGE SCALE GENOMIC DNA]</scope>
    <source>
        <strain evidence="2 3">NEG-M</strain>
    </source>
</reference>
<feature type="compositionally biased region" description="Basic residues" evidence="1">
    <location>
        <begin position="110"/>
        <end position="119"/>
    </location>
</feature>
<evidence type="ECO:0008006" key="4">
    <source>
        <dbReference type="Google" id="ProtNLM"/>
    </source>
</evidence>
<dbReference type="GeneID" id="8859088"/>
<dbReference type="Pfam" id="PF08524">
    <property type="entry name" value="rRNA_processing"/>
    <property type="match status" value="1"/>
</dbReference>
<name>D2UYB7_NAEGR</name>
<protein>
    <recommendedName>
        <fullName evidence="4">rRNA-processing protein FYV7</fullName>
    </recommendedName>
</protein>
<dbReference type="KEGG" id="ngr:NAEGRDRAFT_77779"/>
<dbReference type="EMBL" id="GG738845">
    <property type="protein sequence ID" value="EFC50765.1"/>
    <property type="molecule type" value="Genomic_DNA"/>
</dbReference>
<evidence type="ECO:0000313" key="2">
    <source>
        <dbReference type="EMBL" id="EFC50765.1"/>
    </source>
</evidence>
<dbReference type="AlphaFoldDB" id="D2UYB7"/>
<feature type="compositionally biased region" description="Basic and acidic residues" evidence="1">
    <location>
        <begin position="61"/>
        <end position="109"/>
    </location>
</feature>
<dbReference type="Proteomes" id="UP000006671">
    <property type="component" value="Unassembled WGS sequence"/>
</dbReference>
<gene>
    <name evidence="2" type="ORF">NAEGRDRAFT_77779</name>
</gene>
<sequence>MNNLERLTESKSDIEYKRKLNKISKDKEEKKKVAYSYLKTISKMGYDFDDSIKQHKRKMEKVKEKKETKKDPFKKEREEFERKQMEKQQAIEEKNKAKEELQRKHYEREKKRKYMRRTNNRGQPVLKHQMSQILKKISDTK</sequence>
<dbReference type="OMA" id="RRTNHRG"/>
<feature type="region of interest" description="Disordered" evidence="1">
    <location>
        <begin position="60"/>
        <end position="128"/>
    </location>
</feature>
<organism evidence="3">
    <name type="scientific">Naegleria gruberi</name>
    <name type="common">Amoeba</name>
    <dbReference type="NCBI Taxonomy" id="5762"/>
    <lineage>
        <taxon>Eukaryota</taxon>
        <taxon>Discoba</taxon>
        <taxon>Heterolobosea</taxon>
        <taxon>Tetramitia</taxon>
        <taxon>Eutetramitia</taxon>
        <taxon>Vahlkampfiidae</taxon>
        <taxon>Naegleria</taxon>
    </lineage>
</organism>
<proteinExistence type="predicted"/>
<dbReference type="VEuPathDB" id="AmoebaDB:NAEGRDRAFT_77779"/>
<evidence type="ECO:0000256" key="1">
    <source>
        <dbReference type="SAM" id="MobiDB-lite"/>
    </source>
</evidence>
<dbReference type="InterPro" id="IPR013730">
    <property type="entry name" value="Fyv7/TAP26"/>
</dbReference>
<dbReference type="RefSeq" id="XP_002683509.1">
    <property type="nucleotide sequence ID" value="XM_002683463.1"/>
</dbReference>
<keyword evidence="3" id="KW-1185">Reference proteome</keyword>
<evidence type="ECO:0000313" key="3">
    <source>
        <dbReference type="Proteomes" id="UP000006671"/>
    </source>
</evidence>